<sequence length="298" mass="33679">MLTHPLQDLETWLLFFSGADLPVLRHTARQLDQMRAKIDRVNGREVARVVLQDPLMTVKVLTFIQPFAGKSLRSDITTIASAVMMVGVEPFFEKFKDLDTVEDMLKTEPQAMLGTLQIIRRVQRAAHYAHEWALWRQDLNVEEVTIAALLHDLAEILLWVFAPKLAVDIRDMQKADRSLRSTVAQERVLGIQLIDLQLALCRTWHLPQLLSNLIDPSHADHPRIRNVLLAADLARHSANGWNDAAIPDDFAAIEKLLHLNRDSLIDRLRLSDEEKAQLLPIPLMPPPEAAETPPAPSA</sequence>
<gene>
    <name evidence="3" type="ORF">IPL58_05260</name>
</gene>
<accession>A0A9D7PPR1</accession>
<feature type="region of interest" description="Disordered" evidence="1">
    <location>
        <begin position="279"/>
        <end position="298"/>
    </location>
</feature>
<protein>
    <submittedName>
        <fullName evidence="3">HDOD domain-containing protein</fullName>
    </submittedName>
</protein>
<dbReference type="EMBL" id="JADJUC010000004">
    <property type="protein sequence ID" value="MBK8523571.1"/>
    <property type="molecule type" value="Genomic_DNA"/>
</dbReference>
<dbReference type="InterPro" id="IPR013976">
    <property type="entry name" value="HDOD"/>
</dbReference>
<dbReference type="SUPFAM" id="SSF109604">
    <property type="entry name" value="HD-domain/PDEase-like"/>
    <property type="match status" value="1"/>
</dbReference>
<dbReference type="Gene3D" id="1.10.3210.10">
    <property type="entry name" value="Hypothetical protein af1432"/>
    <property type="match status" value="1"/>
</dbReference>
<evidence type="ECO:0000256" key="1">
    <source>
        <dbReference type="SAM" id="MobiDB-lite"/>
    </source>
</evidence>
<dbReference type="Proteomes" id="UP000886689">
    <property type="component" value="Unassembled WGS sequence"/>
</dbReference>
<feature type="domain" description="HDOD" evidence="2">
    <location>
        <begin position="21"/>
        <end position="220"/>
    </location>
</feature>
<feature type="compositionally biased region" description="Pro residues" evidence="1">
    <location>
        <begin position="282"/>
        <end position="298"/>
    </location>
</feature>
<dbReference type="PROSITE" id="PS51833">
    <property type="entry name" value="HDOD"/>
    <property type="match status" value="1"/>
</dbReference>
<dbReference type="PANTHER" id="PTHR33525">
    <property type="match status" value="1"/>
</dbReference>
<name>A0A9D7PPR1_9PROT</name>
<dbReference type="AlphaFoldDB" id="A0A9D7PPR1"/>
<comment type="caution">
    <text evidence="3">The sequence shown here is derived from an EMBL/GenBank/DDBJ whole genome shotgun (WGS) entry which is preliminary data.</text>
</comment>
<evidence type="ECO:0000313" key="3">
    <source>
        <dbReference type="EMBL" id="MBK8523571.1"/>
    </source>
</evidence>
<organism evidence="3 4">
    <name type="scientific">Candidatus Proximibacter danicus</name>
    <dbReference type="NCBI Taxonomy" id="2954365"/>
    <lineage>
        <taxon>Bacteria</taxon>
        <taxon>Pseudomonadati</taxon>
        <taxon>Pseudomonadota</taxon>
        <taxon>Betaproteobacteria</taxon>
        <taxon>Candidatus Proximibacter</taxon>
    </lineage>
</organism>
<dbReference type="InterPro" id="IPR052340">
    <property type="entry name" value="RNase_Y/CdgJ"/>
</dbReference>
<dbReference type="PANTHER" id="PTHR33525:SF4">
    <property type="entry name" value="CYCLIC DI-GMP PHOSPHODIESTERASE CDGJ"/>
    <property type="match status" value="1"/>
</dbReference>
<evidence type="ECO:0000313" key="4">
    <source>
        <dbReference type="Proteomes" id="UP000886689"/>
    </source>
</evidence>
<proteinExistence type="predicted"/>
<dbReference type="Pfam" id="PF08668">
    <property type="entry name" value="HDOD"/>
    <property type="match status" value="1"/>
</dbReference>
<reference evidence="3" key="1">
    <citation type="submission" date="2020-10" db="EMBL/GenBank/DDBJ databases">
        <title>Connecting structure to function with the recovery of over 1000 high-quality activated sludge metagenome-assembled genomes encoding full-length rRNA genes using long-read sequencing.</title>
        <authorList>
            <person name="Singleton C.M."/>
            <person name="Petriglieri F."/>
            <person name="Kristensen J.M."/>
            <person name="Kirkegaard R.H."/>
            <person name="Michaelsen T.Y."/>
            <person name="Andersen M.H."/>
            <person name="Karst S.M."/>
            <person name="Dueholm M.S."/>
            <person name="Nielsen P.H."/>
            <person name="Albertsen M."/>
        </authorList>
    </citation>
    <scope>NUCLEOTIDE SEQUENCE</scope>
    <source>
        <strain evidence="3">Hirt_18-Q3-R61-65_BATAC.395</strain>
    </source>
</reference>
<evidence type="ECO:0000259" key="2">
    <source>
        <dbReference type="PROSITE" id="PS51833"/>
    </source>
</evidence>